<proteinExistence type="predicted"/>
<feature type="domain" description="YdhG-like" evidence="1">
    <location>
        <begin position="48"/>
        <end position="159"/>
    </location>
</feature>
<dbReference type="Proteomes" id="UP000230161">
    <property type="component" value="Unassembled WGS sequence"/>
</dbReference>
<dbReference type="AlphaFoldDB" id="A0A2M9BCE4"/>
<dbReference type="Pfam" id="PF08818">
    <property type="entry name" value="DUF1801"/>
    <property type="match status" value="1"/>
</dbReference>
<dbReference type="Gene3D" id="3.90.1150.200">
    <property type="match status" value="1"/>
</dbReference>
<dbReference type="SUPFAM" id="SSF159888">
    <property type="entry name" value="YdhG-like"/>
    <property type="match status" value="1"/>
</dbReference>
<dbReference type="EMBL" id="PGFB01000005">
    <property type="protein sequence ID" value="PJJ55616.1"/>
    <property type="molecule type" value="Genomic_DNA"/>
</dbReference>
<protein>
    <submittedName>
        <fullName evidence="2">Uncharacterized protein DUF1801</fullName>
    </submittedName>
</protein>
<name>A0A2M9BCE4_9MICO</name>
<reference evidence="2 3" key="1">
    <citation type="submission" date="2017-11" db="EMBL/GenBank/DDBJ databases">
        <title>Genomic Encyclopedia of Archaeal and Bacterial Type Strains, Phase II (KMG-II): From Individual Species to Whole Genera.</title>
        <authorList>
            <person name="Goeker M."/>
        </authorList>
    </citation>
    <scope>NUCLEOTIDE SEQUENCE [LARGE SCALE GENOMIC DNA]</scope>
    <source>
        <strain evidence="2 3">DSM 25625</strain>
    </source>
</reference>
<evidence type="ECO:0000313" key="3">
    <source>
        <dbReference type="Proteomes" id="UP000230161"/>
    </source>
</evidence>
<evidence type="ECO:0000313" key="2">
    <source>
        <dbReference type="EMBL" id="PJJ55616.1"/>
    </source>
</evidence>
<comment type="caution">
    <text evidence="2">The sequence shown here is derived from an EMBL/GenBank/DDBJ whole genome shotgun (WGS) entry which is preliminary data.</text>
</comment>
<dbReference type="InterPro" id="IPR014922">
    <property type="entry name" value="YdhG-like"/>
</dbReference>
<evidence type="ECO:0000259" key="1">
    <source>
        <dbReference type="Pfam" id="PF08818"/>
    </source>
</evidence>
<keyword evidence="3" id="KW-1185">Reference proteome</keyword>
<gene>
    <name evidence="2" type="ORF">CLV54_2963</name>
</gene>
<sequence>MILDHGPAARYRGRMDAADDVDEGAEGRAETGVPAEVAAYLDGLPEGRRSVIRPVFETVREAMPEGYELVLAWGMPGWVVPLTTFPRTYNGQPLAYVSLADQKNYNSLYLMGLYSDGPEDRAFREAWEATGLALDMGKSCLRFRALGDVDLPLIARTVASMPVPRFLEVYERARG</sequence>
<organism evidence="2 3">
    <name type="scientific">Compostimonas suwonensis</name>
    <dbReference type="NCBI Taxonomy" id="1048394"/>
    <lineage>
        <taxon>Bacteria</taxon>
        <taxon>Bacillati</taxon>
        <taxon>Actinomycetota</taxon>
        <taxon>Actinomycetes</taxon>
        <taxon>Micrococcales</taxon>
        <taxon>Microbacteriaceae</taxon>
        <taxon>Compostimonas</taxon>
    </lineage>
</organism>
<accession>A0A2M9BCE4</accession>